<proteinExistence type="predicted"/>
<evidence type="ECO:0000313" key="3">
    <source>
        <dbReference type="WBParaSite" id="HPBE_0000609001-mRNA-1"/>
    </source>
</evidence>
<name>A0A183FH75_HELPZ</name>
<sequence length="113" mass="12888">MPRHDCQRVRHVYGIAMHGCQRVRHIYGSPCTVADVFCTSTAHHCLLPTGTARLRLVVLGCRRVRHIYGSPGTMSMFNFCVSIVTINMARRETMRYTTNCEIAHLLLNPCNQR</sequence>
<reference evidence="3" key="2">
    <citation type="submission" date="2019-09" db="UniProtKB">
        <authorList>
            <consortium name="WormBaseParasite"/>
        </authorList>
    </citation>
    <scope>IDENTIFICATION</scope>
</reference>
<keyword evidence="2" id="KW-1185">Reference proteome</keyword>
<accession>A0A183FH75</accession>
<dbReference type="Proteomes" id="UP000050761">
    <property type="component" value="Unassembled WGS sequence"/>
</dbReference>
<gene>
    <name evidence="1" type="ORF">HPBE_LOCUS6091</name>
</gene>
<reference evidence="1 2" key="1">
    <citation type="submission" date="2018-11" db="EMBL/GenBank/DDBJ databases">
        <authorList>
            <consortium name="Pathogen Informatics"/>
        </authorList>
    </citation>
    <scope>NUCLEOTIDE SEQUENCE [LARGE SCALE GENOMIC DNA]</scope>
</reference>
<organism evidence="2 3">
    <name type="scientific">Heligmosomoides polygyrus</name>
    <name type="common">Parasitic roundworm</name>
    <dbReference type="NCBI Taxonomy" id="6339"/>
    <lineage>
        <taxon>Eukaryota</taxon>
        <taxon>Metazoa</taxon>
        <taxon>Ecdysozoa</taxon>
        <taxon>Nematoda</taxon>
        <taxon>Chromadorea</taxon>
        <taxon>Rhabditida</taxon>
        <taxon>Rhabditina</taxon>
        <taxon>Rhabditomorpha</taxon>
        <taxon>Strongyloidea</taxon>
        <taxon>Heligmosomidae</taxon>
        <taxon>Heligmosomoides</taxon>
    </lineage>
</organism>
<dbReference type="EMBL" id="UZAH01025593">
    <property type="protein sequence ID" value="VDO66880.1"/>
    <property type="molecule type" value="Genomic_DNA"/>
</dbReference>
<evidence type="ECO:0000313" key="2">
    <source>
        <dbReference type="Proteomes" id="UP000050761"/>
    </source>
</evidence>
<evidence type="ECO:0000313" key="1">
    <source>
        <dbReference type="EMBL" id="VDO66880.1"/>
    </source>
</evidence>
<dbReference type="WBParaSite" id="HPBE_0000609001-mRNA-1">
    <property type="protein sequence ID" value="HPBE_0000609001-mRNA-1"/>
    <property type="gene ID" value="HPBE_0000609001"/>
</dbReference>
<dbReference type="AlphaFoldDB" id="A0A183FH75"/>
<accession>A0A3P7WZX5</accession>
<protein>
    <submittedName>
        <fullName evidence="3">Phlebovirus glycoprotein G2 fusion domain-containing protein</fullName>
    </submittedName>
</protein>